<dbReference type="SUPFAM" id="SSF81271">
    <property type="entry name" value="TGS-like"/>
    <property type="match status" value="1"/>
</dbReference>
<dbReference type="SUPFAM" id="SSF81301">
    <property type="entry name" value="Nucleotidyltransferase"/>
    <property type="match status" value="1"/>
</dbReference>
<dbReference type="InterPro" id="IPR004095">
    <property type="entry name" value="TGS"/>
</dbReference>
<dbReference type="OrthoDB" id="9805041at2"/>
<dbReference type="CDD" id="cd04876">
    <property type="entry name" value="ACT_RelA-SpoT"/>
    <property type="match status" value="1"/>
</dbReference>
<keyword evidence="4" id="KW-0342">GTP-binding</keyword>
<sequence>MAKDTVLTAEEVIEQASTYLNEDDLAFIRRAYQFAEQAHSDQFRKSGEPYIIHPIQVAGILVNLEMDPETIAGGFLHDVVEDTEVSIEEIEKAFNTEVSMLVDGVTKLGKIKYKSKEAQQAENHRKMFVAMAKDIRVILIKLADRLHNMRTLKHLPAEKQRRISNETLEIFAPLAHRLGISTIKWELEDTALRYLNPQQYYRIVHLMKQKRNEREHYIEEVMDEIRSQLKDVNIDADLNGRPKHLYSIYRKMVLQNKQFNEIYDLLAVRITVNSIKDCYAVLGIIHTCWKPMPGRFKDYIAMPKPNLYQSLHTTVIGPKGDPLEVQIRTHDMHEIAEYGIAAHWAYKEGRQSAAEQSFEEKLTWFREILEWQSETHDAEEFMESLKVDLFSDMVYVFTPKGDVIELPSGSVPIDFAYRIHTEVGNQTIGAKVNGKMEPLDYVLNTGDILEIMTSKHSYGPSKDWIKLAQTSQAKNKIKQFFKKQRKDENIGKGKELVEKEIRNFGIQPKDVLTPDNLIRVSEKFNFSSEDDMFAAVGYQGITAAQIATRITEKWRKQKQKQQNLEQTLADVSTTEIKTPAKSGKKDSGVRVEGVDNLLVRLSKCCNPVPGDDIVGYITKGRGVSVHRTDCPNVKTEEAQTRLLPVQWETSVTDSKQYHVDLEIWGYDRRGLLNEVLQAVNETKTNITAVSGKSDRNKMATIHITILIQNTSHLRRIVERIKQIQEVYTVRRVMQ</sequence>
<evidence type="ECO:0000256" key="9">
    <source>
        <dbReference type="RuleBase" id="RU003847"/>
    </source>
</evidence>
<dbReference type="GO" id="GO:0015970">
    <property type="term" value="P:guanosine tetraphosphate biosynthetic process"/>
    <property type="evidence" value="ECO:0007669"/>
    <property type="project" value="UniProtKB-UniPathway"/>
</dbReference>
<dbReference type="Proteomes" id="UP000198897">
    <property type="component" value="Unassembled WGS sequence"/>
</dbReference>
<dbReference type="Pfam" id="PF02824">
    <property type="entry name" value="TGS"/>
    <property type="match status" value="1"/>
</dbReference>
<dbReference type="CDD" id="cd00077">
    <property type="entry name" value="HDc"/>
    <property type="match status" value="1"/>
</dbReference>
<dbReference type="InterPro" id="IPR007685">
    <property type="entry name" value="RelA_SpoT"/>
</dbReference>
<evidence type="ECO:0000256" key="3">
    <source>
        <dbReference type="ARBA" id="ARBA00019852"/>
    </source>
</evidence>
<evidence type="ECO:0000313" key="14">
    <source>
        <dbReference type="Proteomes" id="UP000198897"/>
    </source>
</evidence>
<dbReference type="InterPro" id="IPR033655">
    <property type="entry name" value="TGS_RelA/SpoT"/>
</dbReference>
<dbReference type="NCBIfam" id="TIGR00691">
    <property type="entry name" value="spoT_relA"/>
    <property type="match status" value="1"/>
</dbReference>
<dbReference type="Gene3D" id="3.30.460.10">
    <property type="entry name" value="Beta Polymerase, domain 2"/>
    <property type="match status" value="1"/>
</dbReference>
<dbReference type="InterPro" id="IPR006674">
    <property type="entry name" value="HD_domain"/>
</dbReference>
<dbReference type="InterPro" id="IPR045600">
    <property type="entry name" value="RelA/SpoT_AH_RIS"/>
</dbReference>
<dbReference type="InterPro" id="IPR004811">
    <property type="entry name" value="RelA/Spo_fam"/>
</dbReference>
<accession>A0A1I2JFH5</accession>
<dbReference type="Gene3D" id="1.10.3210.10">
    <property type="entry name" value="Hypothetical protein af1432"/>
    <property type="match status" value="1"/>
</dbReference>
<protein>
    <recommendedName>
        <fullName evidence="3">GTP pyrophosphokinase</fullName>
        <ecNumber evidence="2">2.7.6.5</ecNumber>
    </recommendedName>
    <alternativeName>
        <fullName evidence="6">(p)ppGpp synthase</fullName>
    </alternativeName>
    <alternativeName>
        <fullName evidence="5">ATP:GTP 3'-pyrophosphotransferase</fullName>
    </alternativeName>
    <alternativeName>
        <fullName evidence="7">ppGpp synthase I</fullName>
    </alternativeName>
</protein>
<dbReference type="Pfam" id="PF13328">
    <property type="entry name" value="HD_4"/>
    <property type="match status" value="1"/>
</dbReference>
<comment type="catalytic activity">
    <reaction evidence="8">
        <text>GTP + ATP = guanosine 3'-diphosphate 5'-triphosphate + AMP</text>
        <dbReference type="Rhea" id="RHEA:22088"/>
        <dbReference type="ChEBI" id="CHEBI:30616"/>
        <dbReference type="ChEBI" id="CHEBI:37565"/>
        <dbReference type="ChEBI" id="CHEBI:142410"/>
        <dbReference type="ChEBI" id="CHEBI:456215"/>
        <dbReference type="EC" id="2.7.6.5"/>
    </reaction>
</comment>
<dbReference type="PROSITE" id="PS51880">
    <property type="entry name" value="TGS"/>
    <property type="match status" value="1"/>
</dbReference>
<name>A0A1I2JFH5_9BACI</name>
<dbReference type="SUPFAM" id="SSF55021">
    <property type="entry name" value="ACT-like"/>
    <property type="match status" value="1"/>
</dbReference>
<evidence type="ECO:0000259" key="11">
    <source>
        <dbReference type="PROSITE" id="PS51831"/>
    </source>
</evidence>
<dbReference type="EMBL" id="FOOG01000001">
    <property type="protein sequence ID" value="SFF52740.1"/>
    <property type="molecule type" value="Genomic_DNA"/>
</dbReference>
<dbReference type="PROSITE" id="PS51831">
    <property type="entry name" value="HD"/>
    <property type="match status" value="1"/>
</dbReference>
<reference evidence="14" key="1">
    <citation type="submission" date="2016-10" db="EMBL/GenBank/DDBJ databases">
        <authorList>
            <person name="Varghese N."/>
            <person name="Submissions S."/>
        </authorList>
    </citation>
    <scope>NUCLEOTIDE SEQUENCE [LARGE SCALE GENOMIC DNA]</scope>
    <source>
        <strain evidence="14">FP5</strain>
    </source>
</reference>
<comment type="similarity">
    <text evidence="9">Belongs to the relA/spoT family.</text>
</comment>
<keyword evidence="13" id="KW-0418">Kinase</keyword>
<feature type="domain" description="HD" evidence="11">
    <location>
        <begin position="50"/>
        <end position="149"/>
    </location>
</feature>
<dbReference type="SUPFAM" id="SSF109604">
    <property type="entry name" value="HD-domain/PDEase-like"/>
    <property type="match status" value="1"/>
</dbReference>
<comment type="pathway">
    <text evidence="1">Purine metabolism; ppGpp biosynthesis; ppGpp from GTP: step 1/2.</text>
</comment>
<keyword evidence="14" id="KW-1185">Reference proteome</keyword>
<evidence type="ECO:0000256" key="8">
    <source>
        <dbReference type="ARBA" id="ARBA00048244"/>
    </source>
</evidence>
<keyword evidence="13" id="KW-0808">Transferase</keyword>
<evidence type="ECO:0000256" key="6">
    <source>
        <dbReference type="ARBA" id="ARBA00032407"/>
    </source>
</evidence>
<dbReference type="InterPro" id="IPR043519">
    <property type="entry name" value="NT_sf"/>
</dbReference>
<gene>
    <name evidence="13" type="ORF">SAMN05216353_10143</name>
</gene>
<dbReference type="FunFam" id="3.30.460.10:FF:000001">
    <property type="entry name" value="GTP pyrophosphokinase RelA"/>
    <property type="match status" value="1"/>
</dbReference>
<dbReference type="InterPro" id="IPR012676">
    <property type="entry name" value="TGS-like"/>
</dbReference>
<dbReference type="Pfam" id="PF13291">
    <property type="entry name" value="ACT_4"/>
    <property type="match status" value="1"/>
</dbReference>
<evidence type="ECO:0000256" key="4">
    <source>
        <dbReference type="ARBA" id="ARBA00023134"/>
    </source>
</evidence>
<organism evidence="13 14">
    <name type="scientific">Halobacillus alkaliphilus</name>
    <dbReference type="NCBI Taxonomy" id="396056"/>
    <lineage>
        <taxon>Bacteria</taxon>
        <taxon>Bacillati</taxon>
        <taxon>Bacillota</taxon>
        <taxon>Bacilli</taxon>
        <taxon>Bacillales</taxon>
        <taxon>Bacillaceae</taxon>
        <taxon>Halobacillus</taxon>
    </lineage>
</organism>
<dbReference type="GO" id="GO:0008728">
    <property type="term" value="F:GTP diphosphokinase activity"/>
    <property type="evidence" value="ECO:0007669"/>
    <property type="project" value="UniProtKB-EC"/>
</dbReference>
<evidence type="ECO:0000256" key="1">
    <source>
        <dbReference type="ARBA" id="ARBA00004976"/>
    </source>
</evidence>
<dbReference type="Pfam" id="PF19296">
    <property type="entry name" value="RelA_AH_RIS"/>
    <property type="match status" value="1"/>
</dbReference>
<dbReference type="GO" id="GO:0005886">
    <property type="term" value="C:plasma membrane"/>
    <property type="evidence" value="ECO:0007669"/>
    <property type="project" value="TreeGrafter"/>
</dbReference>
<dbReference type="PROSITE" id="PS51671">
    <property type="entry name" value="ACT"/>
    <property type="match status" value="1"/>
</dbReference>
<proteinExistence type="inferred from homology"/>
<dbReference type="SMART" id="SM00954">
    <property type="entry name" value="RelA_SpoT"/>
    <property type="match status" value="1"/>
</dbReference>
<dbReference type="InterPro" id="IPR002912">
    <property type="entry name" value="ACT_dom"/>
</dbReference>
<dbReference type="InterPro" id="IPR003607">
    <property type="entry name" value="HD/PDEase_dom"/>
</dbReference>
<evidence type="ECO:0000259" key="12">
    <source>
        <dbReference type="PROSITE" id="PS51880"/>
    </source>
</evidence>
<dbReference type="GO" id="GO:0005525">
    <property type="term" value="F:GTP binding"/>
    <property type="evidence" value="ECO:0007669"/>
    <property type="project" value="UniProtKB-KW"/>
</dbReference>
<dbReference type="Pfam" id="PF04607">
    <property type="entry name" value="RelA_SpoT"/>
    <property type="match status" value="1"/>
</dbReference>
<dbReference type="InterPro" id="IPR012675">
    <property type="entry name" value="Beta-grasp_dom_sf"/>
</dbReference>
<dbReference type="CDD" id="cd01668">
    <property type="entry name" value="TGS_RSH"/>
    <property type="match status" value="1"/>
</dbReference>
<dbReference type="InterPro" id="IPR045865">
    <property type="entry name" value="ACT-like_dom_sf"/>
</dbReference>
<dbReference type="PANTHER" id="PTHR21262">
    <property type="entry name" value="GUANOSINE-3',5'-BIS DIPHOSPHATE 3'-PYROPHOSPHOHYDROLASE"/>
    <property type="match status" value="1"/>
</dbReference>
<dbReference type="FunFam" id="1.10.3210.10:FF:000001">
    <property type="entry name" value="GTP pyrophosphokinase RelA"/>
    <property type="match status" value="1"/>
</dbReference>
<evidence type="ECO:0000259" key="10">
    <source>
        <dbReference type="PROSITE" id="PS51671"/>
    </source>
</evidence>
<dbReference type="AlphaFoldDB" id="A0A1I2JFH5"/>
<evidence type="ECO:0000256" key="5">
    <source>
        <dbReference type="ARBA" id="ARBA00029754"/>
    </source>
</evidence>
<feature type="domain" description="ACT" evidence="10">
    <location>
        <begin position="660"/>
        <end position="734"/>
    </location>
</feature>
<evidence type="ECO:0000313" key="13">
    <source>
        <dbReference type="EMBL" id="SFF52740.1"/>
    </source>
</evidence>
<dbReference type="RefSeq" id="WP_089748984.1">
    <property type="nucleotide sequence ID" value="NZ_FOOG01000001.1"/>
</dbReference>
<dbReference type="SMART" id="SM00471">
    <property type="entry name" value="HDc"/>
    <property type="match status" value="1"/>
</dbReference>
<dbReference type="GO" id="GO:0016301">
    <property type="term" value="F:kinase activity"/>
    <property type="evidence" value="ECO:0007669"/>
    <property type="project" value="UniProtKB-KW"/>
</dbReference>
<dbReference type="Gene3D" id="3.30.70.260">
    <property type="match status" value="1"/>
</dbReference>
<evidence type="ECO:0000256" key="2">
    <source>
        <dbReference type="ARBA" id="ARBA00013251"/>
    </source>
</evidence>
<keyword evidence="4" id="KW-0547">Nucleotide-binding</keyword>
<dbReference type="EC" id="2.7.6.5" evidence="2"/>
<evidence type="ECO:0000256" key="7">
    <source>
        <dbReference type="ARBA" id="ARBA00033308"/>
    </source>
</evidence>
<dbReference type="Gene3D" id="3.10.20.30">
    <property type="match status" value="1"/>
</dbReference>
<dbReference type="CDD" id="cd05399">
    <property type="entry name" value="NT_Rel-Spo_like"/>
    <property type="match status" value="1"/>
</dbReference>
<dbReference type="FunFam" id="3.10.20.30:FF:000002">
    <property type="entry name" value="GTP pyrophosphokinase (RelA/SpoT)"/>
    <property type="match status" value="1"/>
</dbReference>
<dbReference type="PANTHER" id="PTHR21262:SF31">
    <property type="entry name" value="GTP PYROPHOSPHOKINASE"/>
    <property type="match status" value="1"/>
</dbReference>
<feature type="domain" description="TGS" evidence="12">
    <location>
        <begin position="392"/>
        <end position="453"/>
    </location>
</feature>
<comment type="function">
    <text evidence="9">In eubacteria ppGpp (guanosine 3'-diphosphate 5'-diphosphate) is a mediator of the stringent response that coordinates a variety of cellular activities in response to changes in nutritional abundance.</text>
</comment>
<dbReference type="UniPathway" id="UPA00908">
    <property type="reaction ID" value="UER00884"/>
</dbReference>